<feature type="signal peptide" evidence="1">
    <location>
        <begin position="1"/>
        <end position="31"/>
    </location>
</feature>
<keyword evidence="3" id="KW-1185">Reference proteome</keyword>
<evidence type="ECO:0000313" key="2">
    <source>
        <dbReference type="EMBL" id="NPE13725.1"/>
    </source>
</evidence>
<protein>
    <submittedName>
        <fullName evidence="2">T9SS type A sorting domain-containing protein</fullName>
    </submittedName>
</protein>
<keyword evidence="1" id="KW-0732">Signal</keyword>
<dbReference type="InterPro" id="IPR006597">
    <property type="entry name" value="Sel1-like"/>
</dbReference>
<dbReference type="Pfam" id="PF08238">
    <property type="entry name" value="Sel1"/>
    <property type="match status" value="5"/>
</dbReference>
<reference evidence="2 3" key="1">
    <citation type="submission" date="2020-05" db="EMBL/GenBank/DDBJ databases">
        <title>Distinct polysaccharide utilization as determinants for interspecies competition between intestinal Prevotella spp.</title>
        <authorList>
            <person name="Galvez E.J.C."/>
            <person name="Iljazovic A."/>
            <person name="Strowig T."/>
        </authorList>
    </citation>
    <scope>NUCLEOTIDE SEQUENCE [LARGE SCALE GENOMIC DNA]</scope>
    <source>
        <strain evidence="2 3">PROD</strain>
    </source>
</reference>
<dbReference type="PANTHER" id="PTHR43628:SF1">
    <property type="entry name" value="CHITIN SYNTHASE REGULATORY FACTOR 2-RELATED"/>
    <property type="match status" value="1"/>
</dbReference>
<dbReference type="SMART" id="SM00671">
    <property type="entry name" value="SEL1"/>
    <property type="match status" value="4"/>
</dbReference>
<dbReference type="Proteomes" id="UP001193734">
    <property type="component" value="Unassembled WGS sequence"/>
</dbReference>
<evidence type="ECO:0000313" key="3">
    <source>
        <dbReference type="Proteomes" id="UP001193734"/>
    </source>
</evidence>
<dbReference type="InterPro" id="IPR026444">
    <property type="entry name" value="Secre_tail"/>
</dbReference>
<dbReference type="GeneID" id="82157152"/>
<proteinExistence type="predicted"/>
<dbReference type="Gene3D" id="1.25.40.10">
    <property type="entry name" value="Tetratricopeptide repeat domain"/>
    <property type="match status" value="1"/>
</dbReference>
<organism evidence="2 3">
    <name type="scientific">Xylanibacter rodentium</name>
    <dbReference type="NCBI Taxonomy" id="2736289"/>
    <lineage>
        <taxon>Bacteria</taxon>
        <taxon>Pseudomonadati</taxon>
        <taxon>Bacteroidota</taxon>
        <taxon>Bacteroidia</taxon>
        <taxon>Bacteroidales</taxon>
        <taxon>Prevotellaceae</taxon>
        <taxon>Xylanibacter</taxon>
    </lineage>
</organism>
<dbReference type="SUPFAM" id="SSF81901">
    <property type="entry name" value="HCP-like"/>
    <property type="match status" value="1"/>
</dbReference>
<dbReference type="NCBIfam" id="TIGR04183">
    <property type="entry name" value="Por_Secre_tail"/>
    <property type="match status" value="1"/>
</dbReference>
<sequence>MKTDFRCINMSKLSILVMACALSLGTTCMQASVKIPPEDIKHAVRILKNIDTDQSKDWAISLLRKAADNDTLAYAMNTLGLAYMAGAGVEQDSAQAVAWLEKAGAHGYSEAYHNLGMMYKDGGGVAQNFAKAYDAFRRGAENGSVVCKYDEGFMLYKGLGCGQDYIRAARLFDDAISKIEHTPSMYMLGLCYRNGYGVPRDSARAGQLLDRAAMLSFGPAMEELRRSRPENYLGEMYGEDGVDAEAPAQMPEISAEVNDTSLIYGMHSGFIVMYDWSGKFVLGEKPVTMDIRRAGEGKAAGRMILAGDTVAFKADITADGRLLFSKGNVRLNERYNIGQKTNYRMDNAVLDVWKDKIFGRLNLYSLNLKEPERPMYIELSRISMHGNSVDADQRFTHIHATPNPFRHEFTATFELQEQCNAQVRIFDQAGRMVYTRSLGTMSAGKHDAAIAPQIKDGTYVLNIKAGKQILRAIIVKKGDAL</sequence>
<dbReference type="PANTHER" id="PTHR43628">
    <property type="entry name" value="ACTIVATOR OF C KINASE PROTEIN 1-RELATED"/>
    <property type="match status" value="1"/>
</dbReference>
<dbReference type="InterPro" id="IPR011990">
    <property type="entry name" value="TPR-like_helical_dom_sf"/>
</dbReference>
<comment type="caution">
    <text evidence="2">The sequence shown here is derived from an EMBL/GenBank/DDBJ whole genome shotgun (WGS) entry which is preliminary data.</text>
</comment>
<feature type="chain" id="PRO_5046561370" evidence="1">
    <location>
        <begin position="32"/>
        <end position="481"/>
    </location>
</feature>
<name>A0ABX2ATL2_9BACT</name>
<dbReference type="InterPro" id="IPR052945">
    <property type="entry name" value="Mitotic_Regulator"/>
</dbReference>
<dbReference type="EMBL" id="JABKKE010000006">
    <property type="protein sequence ID" value="NPE13725.1"/>
    <property type="molecule type" value="Genomic_DNA"/>
</dbReference>
<gene>
    <name evidence="2" type="ORF">HPS55_05180</name>
</gene>
<evidence type="ECO:0000256" key="1">
    <source>
        <dbReference type="SAM" id="SignalP"/>
    </source>
</evidence>
<accession>A0ABX2ATL2</accession>
<dbReference type="RefSeq" id="WP_172177076.1">
    <property type="nucleotide sequence ID" value="NZ_CASGIA010000002.1"/>
</dbReference>